<dbReference type="EMBL" id="BT087145">
    <property type="protein sequence ID" value="ACR37498.1"/>
    <property type="molecule type" value="mRNA"/>
</dbReference>
<name>C4J7Z0_MAIZE</name>
<dbReference type="AlphaFoldDB" id="C4J7Z0"/>
<organism evidence="1">
    <name type="scientific">Zea mays</name>
    <name type="common">Maize</name>
    <dbReference type="NCBI Taxonomy" id="4577"/>
    <lineage>
        <taxon>Eukaryota</taxon>
        <taxon>Viridiplantae</taxon>
        <taxon>Streptophyta</taxon>
        <taxon>Embryophyta</taxon>
        <taxon>Tracheophyta</taxon>
        <taxon>Spermatophyta</taxon>
        <taxon>Magnoliopsida</taxon>
        <taxon>Liliopsida</taxon>
        <taxon>Poales</taxon>
        <taxon>Poaceae</taxon>
        <taxon>PACMAD clade</taxon>
        <taxon>Panicoideae</taxon>
        <taxon>Andropogonodae</taxon>
        <taxon>Andropogoneae</taxon>
        <taxon>Tripsacinae</taxon>
        <taxon>Zea</taxon>
    </lineage>
</organism>
<reference evidence="1" key="1">
    <citation type="journal article" date="2009" name="PLoS Genet.">
        <title>Sequencing, mapping, and analysis of 27,455 maize full-length cDNAs.</title>
        <authorList>
            <person name="Soderlund C."/>
            <person name="Descour A."/>
            <person name="Kudrna D."/>
            <person name="Bomhoff M."/>
            <person name="Boyd L."/>
            <person name="Currie J."/>
            <person name="Angelova A."/>
            <person name="Collura K."/>
            <person name="Wissotski M."/>
            <person name="Ashley E."/>
            <person name="Morrow D."/>
            <person name="Fernandes J."/>
            <person name="Walbot V."/>
            <person name="Yu Y."/>
        </authorList>
    </citation>
    <scope>NUCLEOTIDE SEQUENCE</scope>
    <source>
        <strain evidence="1">B73</strain>
    </source>
</reference>
<proteinExistence type="evidence at transcript level"/>
<protein>
    <submittedName>
        <fullName evidence="1">Uncharacterized protein</fullName>
    </submittedName>
</protein>
<reference evidence="1" key="2">
    <citation type="submission" date="2012-06" db="EMBL/GenBank/DDBJ databases">
        <authorList>
            <person name="Yu Y."/>
            <person name="Currie J."/>
            <person name="Lomeli R."/>
            <person name="Angelova A."/>
            <person name="Collura K."/>
            <person name="Wissotski M."/>
            <person name="Campos D."/>
            <person name="Kudrna D."/>
            <person name="Golser W."/>
            <person name="Ashely E."/>
            <person name="Descour A."/>
            <person name="Fernandes J."/>
            <person name="Soderlund C."/>
            <person name="Walbot V."/>
        </authorList>
    </citation>
    <scope>NUCLEOTIDE SEQUENCE</scope>
    <source>
        <strain evidence="1">B73</strain>
    </source>
</reference>
<sequence length="19" mass="2023">MAATATNFILRPAICECVV</sequence>
<evidence type="ECO:0000313" key="1">
    <source>
        <dbReference type="EMBL" id="ACR37290.1"/>
    </source>
</evidence>
<accession>C4J7Z0</accession>
<dbReference type="EMBL" id="BT086937">
    <property type="protein sequence ID" value="ACR37290.1"/>
    <property type="molecule type" value="mRNA"/>
</dbReference>